<comment type="caution">
    <text evidence="7">The sequence shown here is derived from an EMBL/GenBank/DDBJ whole genome shotgun (WGS) entry which is preliminary data.</text>
</comment>
<dbReference type="InterPro" id="IPR050103">
    <property type="entry name" value="Class-III_PLP-dep_AT"/>
</dbReference>
<protein>
    <submittedName>
        <fullName evidence="7">Aminotransferase class III-fold pyridoxal phosphate-dependent enzyme</fullName>
    </submittedName>
</protein>
<accession>A0A7C1K1P2</accession>
<reference evidence="7" key="1">
    <citation type="journal article" date="2020" name="mSystems">
        <title>Genome- and Community-Level Interaction Insights into Carbon Utilization and Element Cycling Functions of Hydrothermarchaeota in Hydrothermal Sediment.</title>
        <authorList>
            <person name="Zhou Z."/>
            <person name="Liu Y."/>
            <person name="Xu W."/>
            <person name="Pan J."/>
            <person name="Luo Z.H."/>
            <person name="Li M."/>
        </authorList>
    </citation>
    <scope>NUCLEOTIDE SEQUENCE [LARGE SCALE GENOMIC DNA]</scope>
    <source>
        <strain evidence="7">SpSt-222</strain>
    </source>
</reference>
<comment type="similarity">
    <text evidence="2 6">Belongs to the class-III pyridoxal-phosphate-dependent aminotransferase family.</text>
</comment>
<evidence type="ECO:0000313" key="7">
    <source>
        <dbReference type="EMBL" id="HEF65506.1"/>
    </source>
</evidence>
<dbReference type="PANTHER" id="PTHR11986:SF58">
    <property type="entry name" value="LEUCINE_METHIONINE RACEMASE"/>
    <property type="match status" value="1"/>
</dbReference>
<comment type="cofactor">
    <cofactor evidence="1">
        <name>pyridoxal 5'-phosphate</name>
        <dbReference type="ChEBI" id="CHEBI:597326"/>
    </cofactor>
</comment>
<dbReference type="PANTHER" id="PTHR11986">
    <property type="entry name" value="AMINOTRANSFERASE CLASS III"/>
    <property type="match status" value="1"/>
</dbReference>
<dbReference type="InterPro" id="IPR015422">
    <property type="entry name" value="PyrdxlP-dep_Trfase_small"/>
</dbReference>
<keyword evidence="5 6" id="KW-0663">Pyridoxal phosphate</keyword>
<dbReference type="CDD" id="cd00610">
    <property type="entry name" value="OAT_like"/>
    <property type="match status" value="1"/>
</dbReference>
<evidence type="ECO:0000256" key="5">
    <source>
        <dbReference type="ARBA" id="ARBA00022898"/>
    </source>
</evidence>
<evidence type="ECO:0000256" key="3">
    <source>
        <dbReference type="ARBA" id="ARBA00022576"/>
    </source>
</evidence>
<dbReference type="PROSITE" id="PS00600">
    <property type="entry name" value="AA_TRANSFER_CLASS_3"/>
    <property type="match status" value="1"/>
</dbReference>
<dbReference type="GO" id="GO:0008483">
    <property type="term" value="F:transaminase activity"/>
    <property type="evidence" value="ECO:0007669"/>
    <property type="project" value="UniProtKB-KW"/>
</dbReference>
<dbReference type="GO" id="GO:0042802">
    <property type="term" value="F:identical protein binding"/>
    <property type="evidence" value="ECO:0007669"/>
    <property type="project" value="TreeGrafter"/>
</dbReference>
<evidence type="ECO:0000256" key="6">
    <source>
        <dbReference type="RuleBase" id="RU003560"/>
    </source>
</evidence>
<dbReference type="EMBL" id="DSJL01000011">
    <property type="protein sequence ID" value="HEF65506.1"/>
    <property type="molecule type" value="Genomic_DNA"/>
</dbReference>
<dbReference type="Pfam" id="PF00202">
    <property type="entry name" value="Aminotran_3"/>
    <property type="match status" value="1"/>
</dbReference>
<gene>
    <name evidence="7" type="ORF">ENP47_07920</name>
</gene>
<dbReference type="GO" id="GO:0030170">
    <property type="term" value="F:pyridoxal phosphate binding"/>
    <property type="evidence" value="ECO:0007669"/>
    <property type="project" value="InterPro"/>
</dbReference>
<dbReference type="Gene3D" id="3.90.1150.10">
    <property type="entry name" value="Aspartate Aminotransferase, domain 1"/>
    <property type="match status" value="1"/>
</dbReference>
<evidence type="ECO:0000256" key="1">
    <source>
        <dbReference type="ARBA" id="ARBA00001933"/>
    </source>
</evidence>
<dbReference type="InterPro" id="IPR049704">
    <property type="entry name" value="Aminotrans_3_PPA_site"/>
</dbReference>
<name>A0A7C1K1P2_THERO</name>
<keyword evidence="4 7" id="KW-0808">Transferase</keyword>
<keyword evidence="3 7" id="KW-0032">Aminotransferase</keyword>
<dbReference type="InterPro" id="IPR005814">
    <property type="entry name" value="Aminotrans_3"/>
</dbReference>
<organism evidence="7">
    <name type="scientific">Thermomicrobium roseum</name>
    <dbReference type="NCBI Taxonomy" id="500"/>
    <lineage>
        <taxon>Bacteria</taxon>
        <taxon>Pseudomonadati</taxon>
        <taxon>Thermomicrobiota</taxon>
        <taxon>Thermomicrobia</taxon>
        <taxon>Thermomicrobiales</taxon>
        <taxon>Thermomicrobiaceae</taxon>
        <taxon>Thermomicrobium</taxon>
    </lineage>
</organism>
<dbReference type="SUPFAM" id="SSF53383">
    <property type="entry name" value="PLP-dependent transferases"/>
    <property type="match status" value="1"/>
</dbReference>
<dbReference type="FunFam" id="3.40.640.10:FF:000013">
    <property type="entry name" value="4-aminobutyrate aminotransferase"/>
    <property type="match status" value="1"/>
</dbReference>
<dbReference type="Gene3D" id="3.40.640.10">
    <property type="entry name" value="Type I PLP-dependent aspartate aminotransferase-like (Major domain)"/>
    <property type="match status" value="1"/>
</dbReference>
<sequence length="425" mass="46765">MRLDVDPLQILPRVLARYSSVVVDRAEGLYVWDVNGERWMDFTSGIAVVNTGHCHPRVVAAIREQAGKIIHAQANILIHEPMLRLSQLITATLPPKLNQVFFTNSGAEAVEGAVKLAKVATGRPAVIAFRGAFHGRTHLAMALTSSRVKVRGHYEPLVPSIYYAPYPYPFRNPYNVPPEDVDLVCIAELERLFQTMVMPDDVAAIIVEPMLGEGGYILPPKRFLQNLRAICDRYGILLIVDEIQTGVGRTGRMWAFEHFEIVPDIVTMAKGIASGLPLAAVVANRELMDRWEPGAHGGTYGGNAVACAAGVATFEVMRDEKLPENAARIGSYLMAQLREMQQEFPVIGEVRGLGLMIGVELVKPDRSPNGEAVKRVVQRAQELRTLLITAGEHDQVIRVIPPLIITQEQADAFLDVFAEALKAAE</sequence>
<evidence type="ECO:0000256" key="2">
    <source>
        <dbReference type="ARBA" id="ARBA00008954"/>
    </source>
</evidence>
<dbReference type="PIRSF" id="PIRSF000521">
    <property type="entry name" value="Transaminase_4ab_Lys_Orn"/>
    <property type="match status" value="1"/>
</dbReference>
<dbReference type="InterPro" id="IPR015421">
    <property type="entry name" value="PyrdxlP-dep_Trfase_major"/>
</dbReference>
<dbReference type="InterPro" id="IPR015424">
    <property type="entry name" value="PyrdxlP-dep_Trfase"/>
</dbReference>
<dbReference type="AlphaFoldDB" id="A0A7C1K1P2"/>
<proteinExistence type="inferred from homology"/>
<evidence type="ECO:0000256" key="4">
    <source>
        <dbReference type="ARBA" id="ARBA00022679"/>
    </source>
</evidence>